<dbReference type="EMBL" id="UZAM01012949">
    <property type="protein sequence ID" value="VDP24319.1"/>
    <property type="molecule type" value="Genomic_DNA"/>
</dbReference>
<dbReference type="Pfam" id="PF07645">
    <property type="entry name" value="EGF_CA"/>
    <property type="match status" value="3"/>
</dbReference>
<dbReference type="Proteomes" id="UP000270296">
    <property type="component" value="Unassembled WGS sequence"/>
</dbReference>
<evidence type="ECO:0000313" key="7">
    <source>
        <dbReference type="EMBL" id="VDP24319.1"/>
    </source>
</evidence>
<gene>
    <name evidence="7" type="ORF">SBAD_LOCUS9615</name>
</gene>
<dbReference type="OrthoDB" id="283575at2759"/>
<dbReference type="InterPro" id="IPR049883">
    <property type="entry name" value="NOTCH1_EGF-like"/>
</dbReference>
<keyword evidence="3" id="KW-0677">Repeat</keyword>
<dbReference type="InterPro" id="IPR024731">
    <property type="entry name" value="NELL2-like_EGF"/>
</dbReference>
<protein>
    <submittedName>
        <fullName evidence="9">EGF-like domain-containing protein</fullName>
    </submittedName>
</protein>
<dbReference type="PROSITE" id="PS01186">
    <property type="entry name" value="EGF_2"/>
    <property type="match status" value="7"/>
</dbReference>
<evidence type="ECO:0000256" key="1">
    <source>
        <dbReference type="ARBA" id="ARBA00022536"/>
    </source>
</evidence>
<evidence type="ECO:0000256" key="3">
    <source>
        <dbReference type="ARBA" id="ARBA00022737"/>
    </source>
</evidence>
<name>A0A183J167_9BILA</name>
<evidence type="ECO:0000256" key="5">
    <source>
        <dbReference type="PROSITE-ProRule" id="PRU00076"/>
    </source>
</evidence>
<keyword evidence="2" id="KW-0732">Signal</keyword>
<dbReference type="PROSITE" id="PS00010">
    <property type="entry name" value="ASX_HYDROXYL"/>
    <property type="match status" value="3"/>
</dbReference>
<feature type="domain" description="EGF-like" evidence="6">
    <location>
        <begin position="70"/>
        <end position="109"/>
    </location>
</feature>
<evidence type="ECO:0000313" key="9">
    <source>
        <dbReference type="WBParaSite" id="SBAD_0000996301-mRNA-1"/>
    </source>
</evidence>
<dbReference type="InterPro" id="IPR000152">
    <property type="entry name" value="EGF-type_Asp/Asn_hydroxyl_site"/>
</dbReference>
<dbReference type="InterPro" id="IPR009030">
    <property type="entry name" value="Growth_fac_rcpt_cys_sf"/>
</dbReference>
<feature type="domain" description="EGF-like" evidence="6">
    <location>
        <begin position="147"/>
        <end position="187"/>
    </location>
</feature>
<dbReference type="InterPro" id="IPR000742">
    <property type="entry name" value="EGF"/>
</dbReference>
<dbReference type="SMART" id="SM00181">
    <property type="entry name" value="EGF"/>
    <property type="match status" value="8"/>
</dbReference>
<dbReference type="Gene3D" id="2.10.25.10">
    <property type="entry name" value="Laminin"/>
    <property type="match status" value="8"/>
</dbReference>
<accession>A0A183J167</accession>
<keyword evidence="8" id="KW-1185">Reference proteome</keyword>
<evidence type="ECO:0000256" key="2">
    <source>
        <dbReference type="ARBA" id="ARBA00022729"/>
    </source>
</evidence>
<proteinExistence type="predicted"/>
<dbReference type="SMART" id="SM00179">
    <property type="entry name" value="EGF_CA"/>
    <property type="match status" value="3"/>
</dbReference>
<dbReference type="InterPro" id="IPR001881">
    <property type="entry name" value="EGF-like_Ca-bd_dom"/>
</dbReference>
<dbReference type="PROSITE" id="PS50026">
    <property type="entry name" value="EGF_3"/>
    <property type="match status" value="5"/>
</dbReference>
<keyword evidence="4" id="KW-1015">Disulfide bond</keyword>
<dbReference type="GO" id="GO:0005509">
    <property type="term" value="F:calcium ion binding"/>
    <property type="evidence" value="ECO:0007669"/>
    <property type="project" value="InterPro"/>
</dbReference>
<evidence type="ECO:0000256" key="4">
    <source>
        <dbReference type="ARBA" id="ARBA00023157"/>
    </source>
</evidence>
<reference evidence="7 8" key="2">
    <citation type="submission" date="2018-11" db="EMBL/GenBank/DDBJ databases">
        <authorList>
            <consortium name="Pathogen Informatics"/>
        </authorList>
    </citation>
    <scope>NUCLEOTIDE SEQUENCE [LARGE SCALE GENOMIC DNA]</scope>
</reference>
<dbReference type="CDD" id="cd00054">
    <property type="entry name" value="EGF_CA"/>
    <property type="match status" value="2"/>
</dbReference>
<dbReference type="PANTHER" id="PTHR24039">
    <property type="entry name" value="FIBRILLIN-RELATED"/>
    <property type="match status" value="1"/>
</dbReference>
<evidence type="ECO:0000313" key="8">
    <source>
        <dbReference type="Proteomes" id="UP000270296"/>
    </source>
</evidence>
<evidence type="ECO:0000259" key="6">
    <source>
        <dbReference type="PROSITE" id="PS50026"/>
    </source>
</evidence>
<dbReference type="FunFam" id="2.10.25.10:FF:000038">
    <property type="entry name" value="Fibrillin 2"/>
    <property type="match status" value="3"/>
</dbReference>
<sequence length="420" mass="45205">MRENKTSVVPDMKPGYDESVCSLCDQNAECVVYGGKTICACKSGFSGNGYECSRKHIIDTEDTPSSGTDDEQACAKCDKHASCIVQGQMTKHVICVCKAGYFGNGTYCEDLTSCSKCHRNAVCIADGGRVTCRCFSGFKGDGISCHDIDECQEPGRCHENAICVNTVGSYKCRCPVGYKGDGHKTCQLIAKSTRNSDFDECISGRNPCHRHAKCTNTFGGFTCECLSGYRGDGIKRCDSVTGESTTTARLTTKTAPITSSSTEAKGLKSVCDLCHENAECVYSHGRNTCHCLPGYFGNGIVCEDMDECKVKESLCHKLAICINTPGSYICRCPQDHYGDGKTTCMPNVSTVITEAAVLRSTTMSISDAKLQTSPCQLCHDHAKCTTNRNQTICNCLPGFVGDGTTCLGNLKAFHNISLSI</sequence>
<dbReference type="Pfam" id="PF12947">
    <property type="entry name" value="EGF_3"/>
    <property type="match status" value="2"/>
</dbReference>
<dbReference type="InterPro" id="IPR018097">
    <property type="entry name" value="EGF_Ca-bd_CS"/>
</dbReference>
<dbReference type="SUPFAM" id="SSF57184">
    <property type="entry name" value="Growth factor receptor domain"/>
    <property type="match status" value="2"/>
</dbReference>
<feature type="domain" description="EGF-like" evidence="6">
    <location>
        <begin position="267"/>
        <end position="303"/>
    </location>
</feature>
<dbReference type="WBParaSite" id="SBAD_0000996301-mRNA-1">
    <property type="protein sequence ID" value="SBAD_0000996301-mRNA-1"/>
    <property type="gene ID" value="SBAD_0000996301"/>
</dbReference>
<dbReference type="AlphaFoldDB" id="A0A183J167"/>
<dbReference type="PROSITE" id="PS01187">
    <property type="entry name" value="EGF_CA"/>
    <property type="match status" value="2"/>
</dbReference>
<feature type="domain" description="EGF-like" evidence="6">
    <location>
        <begin position="304"/>
        <end position="345"/>
    </location>
</feature>
<keyword evidence="1 5" id="KW-0245">EGF-like domain</keyword>
<reference evidence="9" key="1">
    <citation type="submission" date="2016-06" db="UniProtKB">
        <authorList>
            <consortium name="WormBaseParasite"/>
        </authorList>
    </citation>
    <scope>IDENTIFICATION</scope>
</reference>
<comment type="caution">
    <text evidence="5">Lacks conserved residue(s) required for the propagation of feature annotation.</text>
</comment>
<feature type="domain" description="EGF-like" evidence="6">
    <location>
        <begin position="197"/>
        <end position="238"/>
    </location>
</feature>
<organism evidence="9">
    <name type="scientific">Soboliphyme baturini</name>
    <dbReference type="NCBI Taxonomy" id="241478"/>
    <lineage>
        <taxon>Eukaryota</taxon>
        <taxon>Metazoa</taxon>
        <taxon>Ecdysozoa</taxon>
        <taxon>Nematoda</taxon>
        <taxon>Enoplea</taxon>
        <taxon>Dorylaimia</taxon>
        <taxon>Dioctophymatida</taxon>
        <taxon>Dioctophymatoidea</taxon>
        <taxon>Soboliphymatidae</taxon>
        <taxon>Soboliphyme</taxon>
    </lineage>
</organism>